<comment type="function">
    <text evidence="1">Required for efficient ubiquinone (coenzyme Q) biosynthesis. UbiK is probably an accessory factor of Ubi enzymes and facilitates ubiquinone biosynthesis by acting as an assembly factor, a targeting factor, or both.</text>
</comment>
<dbReference type="UniPathway" id="UPA00232"/>
<keyword evidence="1" id="KW-0831">Ubiquinone biosynthesis</keyword>
<dbReference type="GO" id="GO:0005829">
    <property type="term" value="C:cytosol"/>
    <property type="evidence" value="ECO:0007669"/>
    <property type="project" value="TreeGrafter"/>
</dbReference>
<evidence type="ECO:0000313" key="2">
    <source>
        <dbReference type="EMBL" id="RDH40512.1"/>
    </source>
</evidence>
<evidence type="ECO:0000313" key="3">
    <source>
        <dbReference type="Proteomes" id="UP000226429"/>
    </source>
</evidence>
<protein>
    <recommendedName>
        <fullName evidence="1">Ubiquinone biosynthesis accessory factor UbiK</fullName>
    </recommendedName>
</protein>
<keyword evidence="1" id="KW-0963">Cytoplasm</keyword>
<evidence type="ECO:0000256" key="1">
    <source>
        <dbReference type="HAMAP-Rule" id="MF_02216"/>
    </source>
</evidence>
<sequence length="90" mass="10509">MFDMKFIDDTVKKLTESLPPGLNKFKKDLEKNFRAILQSMFAKLDLITREEFDVQKKVLTKTRAKINALEKQVVHLEHHLSKSKPKKGVK</sequence>
<dbReference type="InterPro" id="IPR007475">
    <property type="entry name" value="UbiK"/>
</dbReference>
<dbReference type="PANTHER" id="PTHR38040">
    <property type="entry name" value="UBIQUINONE BIOSYNTHESIS ACCESSORY FACTOR UBIK"/>
    <property type="match status" value="1"/>
</dbReference>
<name>A0A370CI20_9COXI</name>
<gene>
    <name evidence="1" type="primary">ubiK</name>
    <name evidence="2" type="ORF">CFE62_003185</name>
</gene>
<dbReference type="PANTHER" id="PTHR38040:SF1">
    <property type="entry name" value="UBIQUINONE BIOSYNTHESIS ACCESSORY FACTOR UBIK"/>
    <property type="match status" value="1"/>
</dbReference>
<dbReference type="Proteomes" id="UP000226429">
    <property type="component" value="Unassembled WGS sequence"/>
</dbReference>
<organism evidence="2 3">
    <name type="scientific">Candidatus Aquirickettsiella gammari</name>
    <dbReference type="NCBI Taxonomy" id="2016198"/>
    <lineage>
        <taxon>Bacteria</taxon>
        <taxon>Pseudomonadati</taxon>
        <taxon>Pseudomonadota</taxon>
        <taxon>Gammaproteobacteria</taxon>
        <taxon>Legionellales</taxon>
        <taxon>Coxiellaceae</taxon>
        <taxon>Candidatus Aquirickettsiella</taxon>
    </lineage>
</organism>
<dbReference type="EMBL" id="NMOS02000007">
    <property type="protein sequence ID" value="RDH40512.1"/>
    <property type="molecule type" value="Genomic_DNA"/>
</dbReference>
<accession>A0A370CI20</accession>
<reference evidence="2 3" key="2">
    <citation type="journal article" date="2018" name="J. Invertebr. Pathol.">
        <title>'Candidatus Aquirickettsiella gammari' (Gammaproteobacteria: Legionellales: Coxiellaceae): A bacterial pathogen of the freshwater crustacean Gammarus fossarum (Malacostraca: Amphipoda).</title>
        <authorList>
            <person name="Bojko J."/>
            <person name="Dunn A.M."/>
            <person name="Stebbing P.D."/>
            <person name="van Aerle R."/>
            <person name="Bacela-Spychalska K."/>
            <person name="Bean T.P."/>
            <person name="Urrutia A."/>
            <person name="Stentiford G.D."/>
        </authorList>
    </citation>
    <scope>NUCLEOTIDE SEQUENCE [LARGE SCALE GENOMIC DNA]</scope>
    <source>
        <strain evidence="2">RA15029</strain>
    </source>
</reference>
<comment type="similarity">
    <text evidence="1">Belongs to the UbiK family.</text>
</comment>
<comment type="pathway">
    <text evidence="1">Cofactor biosynthesis; ubiquinone biosynthesis.</text>
</comment>
<reference evidence="2 3" key="1">
    <citation type="journal article" date="2017" name="Int. J. Syst. Evol. Microbiol.">
        <title>Aquarickettsiella crustaci n. gen. n. sp. (Gammaproteobacteria: Legionellales: Coxiellaceae); a bacterial pathogen of the freshwater crustacean: Gammarus fossarum (Malacostraca: Amphipoda).</title>
        <authorList>
            <person name="Bojko J."/>
            <person name="Dunn A.M."/>
            <person name="Stebbing P.D."/>
            <person name="Van Aerle R."/>
            <person name="Bacela-Spychalska K."/>
            <person name="Bean T.P."/>
            <person name="Stentiford G.D."/>
        </authorList>
    </citation>
    <scope>NUCLEOTIDE SEQUENCE [LARGE SCALE GENOMIC DNA]</scope>
    <source>
        <strain evidence="2">RA15029</strain>
    </source>
</reference>
<dbReference type="AlphaFoldDB" id="A0A370CI20"/>
<dbReference type="GO" id="GO:0006744">
    <property type="term" value="P:ubiquinone biosynthetic process"/>
    <property type="evidence" value="ECO:0007669"/>
    <property type="project" value="UniProtKB-UniRule"/>
</dbReference>
<proteinExistence type="inferred from homology"/>
<comment type="caution">
    <text evidence="2">The sequence shown here is derived from an EMBL/GenBank/DDBJ whole genome shotgun (WGS) entry which is preliminary data.</text>
</comment>
<comment type="subcellular location">
    <subcellularLocation>
        <location evidence="1">Cytoplasm</location>
    </subcellularLocation>
</comment>
<dbReference type="Pfam" id="PF04380">
    <property type="entry name" value="BMFP"/>
    <property type="match status" value="1"/>
</dbReference>
<keyword evidence="3" id="KW-1185">Reference proteome</keyword>
<dbReference type="NCBIfam" id="NF047835">
    <property type="entry name" value="UbiqAccUbiK"/>
    <property type="match status" value="1"/>
</dbReference>
<dbReference type="HAMAP" id="MF_02216">
    <property type="entry name" value="UbiK"/>
    <property type="match status" value="1"/>
</dbReference>